<evidence type="ECO:0000256" key="2">
    <source>
        <dbReference type="ARBA" id="ARBA00022475"/>
    </source>
</evidence>
<sequence length="495" mass="54000">MQNEIRHDLSAGSYNPLVRILRTTKLARLLASNSVATWASFVAKAMPLFLLPPFIFSSFTAEQAAIWFILITLQGMQLLIAASTGQPMVRGFAYALGGATQVRDMRKVAPQADSEPNMDLLSRVWSASAFAHVLIGVLTLALLTAMGIWSGMPLISELPGQTELWGAMAVFIAGGALRAYGGQHVSYLTGVNRIALLRWWETAFWVTAFAMALGAVLAGGDMLALALAYQIPLLANLGWNAWLCRRDQAACPGFRRVFRPDFDILAQMWPAIWKTGLGTFLYLGATQGAGLYYATFGAAVDVAAFLFAMSLIRPLGQFAQVPFVTKLPMLARMQASGERGAQQKIVQRSMMLTYILHVVLLLLVAATLPIATGLREDEIQVPILLWLLIGLAGYVERIGAQHLQLYATTNHVLIHWANGLAAAAYLAFAAIALPILGVYAFPIAQFFALIIVYVPIGAVNSYRAFELRFPAFELKTSAVPLVIVLLVVLWIWSRG</sequence>
<dbReference type="EMBL" id="FNOM01000010">
    <property type="protein sequence ID" value="SDX55823.1"/>
    <property type="molecule type" value="Genomic_DNA"/>
</dbReference>
<feature type="transmembrane region" description="Helical" evidence="6">
    <location>
        <begin position="351"/>
        <end position="371"/>
    </location>
</feature>
<feature type="transmembrane region" description="Helical" evidence="6">
    <location>
        <begin position="264"/>
        <end position="285"/>
    </location>
</feature>
<name>A0A1H3CNU3_9RHOB</name>
<comment type="subcellular location">
    <subcellularLocation>
        <location evidence="1">Cell membrane</location>
        <topology evidence="1">Multi-pass membrane protein</topology>
    </subcellularLocation>
</comment>
<dbReference type="PANTHER" id="PTHR30250">
    <property type="entry name" value="PST FAMILY PREDICTED COLANIC ACID TRANSPORTER"/>
    <property type="match status" value="1"/>
</dbReference>
<feature type="transmembrane region" description="Helical" evidence="6">
    <location>
        <begin position="474"/>
        <end position="492"/>
    </location>
</feature>
<evidence type="ECO:0000313" key="7">
    <source>
        <dbReference type="EMBL" id="SDX55823.1"/>
    </source>
</evidence>
<dbReference type="InterPro" id="IPR050833">
    <property type="entry name" value="Poly_Biosynth_Transport"/>
</dbReference>
<dbReference type="OrthoDB" id="920322at2"/>
<feature type="transmembrane region" description="Helical" evidence="6">
    <location>
        <begin position="164"/>
        <end position="181"/>
    </location>
</feature>
<feature type="transmembrane region" description="Helical" evidence="6">
    <location>
        <begin position="291"/>
        <end position="312"/>
    </location>
</feature>
<keyword evidence="3 6" id="KW-0812">Transmembrane</keyword>
<evidence type="ECO:0000256" key="1">
    <source>
        <dbReference type="ARBA" id="ARBA00004651"/>
    </source>
</evidence>
<feature type="transmembrane region" description="Helical" evidence="6">
    <location>
        <begin position="64"/>
        <end position="82"/>
    </location>
</feature>
<feature type="transmembrane region" description="Helical" evidence="6">
    <location>
        <begin position="226"/>
        <end position="243"/>
    </location>
</feature>
<feature type="transmembrane region" description="Helical" evidence="6">
    <location>
        <begin position="439"/>
        <end position="462"/>
    </location>
</feature>
<evidence type="ECO:0000256" key="3">
    <source>
        <dbReference type="ARBA" id="ARBA00022692"/>
    </source>
</evidence>
<dbReference type="Proteomes" id="UP000198539">
    <property type="component" value="Unassembled WGS sequence"/>
</dbReference>
<dbReference type="AlphaFoldDB" id="A0A1H3CNU3"/>
<keyword evidence="8" id="KW-1185">Reference proteome</keyword>
<keyword evidence="2" id="KW-1003">Cell membrane</keyword>
<evidence type="ECO:0008006" key="9">
    <source>
        <dbReference type="Google" id="ProtNLM"/>
    </source>
</evidence>
<reference evidence="7 8" key="1">
    <citation type="submission" date="2016-10" db="EMBL/GenBank/DDBJ databases">
        <authorList>
            <person name="de Groot N.N."/>
        </authorList>
    </citation>
    <scope>NUCLEOTIDE SEQUENCE [LARGE SCALE GENOMIC DNA]</scope>
    <source>
        <strain evidence="7 8">CGMCC 1.8894</strain>
    </source>
</reference>
<evidence type="ECO:0000256" key="4">
    <source>
        <dbReference type="ARBA" id="ARBA00022989"/>
    </source>
</evidence>
<feature type="transmembrane region" description="Helical" evidence="6">
    <location>
        <begin position="202"/>
        <end position="220"/>
    </location>
</feature>
<dbReference type="RefSeq" id="WP_092891465.1">
    <property type="nucleotide sequence ID" value="NZ_FNOM01000010.1"/>
</dbReference>
<dbReference type="STRING" id="564137.SAMN04488238_1104"/>
<keyword evidence="5 6" id="KW-0472">Membrane</keyword>
<feature type="transmembrane region" description="Helical" evidence="6">
    <location>
        <begin position="129"/>
        <end position="152"/>
    </location>
</feature>
<feature type="transmembrane region" description="Helical" evidence="6">
    <location>
        <begin position="29"/>
        <end position="52"/>
    </location>
</feature>
<protein>
    <recommendedName>
        <fullName evidence="9">Membrane protein involved in the export of O-antigen and teichoic acid</fullName>
    </recommendedName>
</protein>
<evidence type="ECO:0000256" key="5">
    <source>
        <dbReference type="ARBA" id="ARBA00023136"/>
    </source>
</evidence>
<evidence type="ECO:0000313" key="8">
    <source>
        <dbReference type="Proteomes" id="UP000198539"/>
    </source>
</evidence>
<dbReference type="GO" id="GO:0005886">
    <property type="term" value="C:plasma membrane"/>
    <property type="evidence" value="ECO:0007669"/>
    <property type="project" value="UniProtKB-SubCell"/>
</dbReference>
<dbReference type="PANTHER" id="PTHR30250:SF26">
    <property type="entry name" value="PSMA PROTEIN"/>
    <property type="match status" value="1"/>
</dbReference>
<feature type="transmembrane region" description="Helical" evidence="6">
    <location>
        <begin position="383"/>
        <end position="400"/>
    </location>
</feature>
<feature type="transmembrane region" description="Helical" evidence="6">
    <location>
        <begin position="412"/>
        <end position="433"/>
    </location>
</feature>
<organism evidence="7 8">
    <name type="scientific">Roseicitreum antarcticum</name>
    <dbReference type="NCBI Taxonomy" id="564137"/>
    <lineage>
        <taxon>Bacteria</taxon>
        <taxon>Pseudomonadati</taxon>
        <taxon>Pseudomonadota</taxon>
        <taxon>Alphaproteobacteria</taxon>
        <taxon>Rhodobacterales</taxon>
        <taxon>Paracoccaceae</taxon>
        <taxon>Roseicitreum</taxon>
    </lineage>
</organism>
<proteinExistence type="predicted"/>
<keyword evidence="4 6" id="KW-1133">Transmembrane helix</keyword>
<accession>A0A1H3CNU3</accession>
<gene>
    <name evidence="7" type="ORF">SAMN04488238_1104</name>
</gene>
<evidence type="ECO:0000256" key="6">
    <source>
        <dbReference type="SAM" id="Phobius"/>
    </source>
</evidence>